<comment type="similarity">
    <text evidence="1">Belongs to the YciI family.</text>
</comment>
<dbReference type="Pfam" id="PF03795">
    <property type="entry name" value="YCII"/>
    <property type="match status" value="1"/>
</dbReference>
<evidence type="ECO:0000313" key="3">
    <source>
        <dbReference type="EMBL" id="SPZ92055.1"/>
    </source>
</evidence>
<evidence type="ECO:0000313" key="4">
    <source>
        <dbReference type="Proteomes" id="UP000251241"/>
    </source>
</evidence>
<accession>A0A2X2JWI7</accession>
<dbReference type="RefSeq" id="WP_046672122.1">
    <property type="nucleotide sequence ID" value="NZ_CP069793.1"/>
</dbReference>
<feature type="domain" description="YCII-related" evidence="2">
    <location>
        <begin position="46"/>
        <end position="110"/>
    </location>
</feature>
<dbReference type="InterPro" id="IPR011008">
    <property type="entry name" value="Dimeric_a/b-barrel"/>
</dbReference>
<protein>
    <submittedName>
        <fullName evidence="3">Uncharacterized protein conserved in bacteria</fullName>
    </submittedName>
</protein>
<gene>
    <name evidence="3" type="ORF">NCTC11343_04109</name>
</gene>
<dbReference type="EMBL" id="UAUU01000011">
    <property type="protein sequence ID" value="SPZ92055.1"/>
    <property type="molecule type" value="Genomic_DNA"/>
</dbReference>
<dbReference type="SUPFAM" id="SSF54909">
    <property type="entry name" value="Dimeric alpha+beta barrel"/>
    <property type="match status" value="1"/>
</dbReference>
<dbReference type="InterPro" id="IPR005545">
    <property type="entry name" value="YCII"/>
</dbReference>
<dbReference type="AlphaFoldDB" id="A0A2X2JWI7"/>
<dbReference type="Gene3D" id="3.30.70.1060">
    <property type="entry name" value="Dimeric alpha+beta barrel"/>
    <property type="match status" value="1"/>
</dbReference>
<dbReference type="Proteomes" id="UP000251241">
    <property type="component" value="Unassembled WGS sequence"/>
</dbReference>
<evidence type="ECO:0000256" key="1">
    <source>
        <dbReference type="ARBA" id="ARBA00007689"/>
    </source>
</evidence>
<dbReference type="PANTHER" id="PTHR35174">
    <property type="entry name" value="BLL7171 PROTEIN-RELATED"/>
    <property type="match status" value="1"/>
</dbReference>
<organism evidence="3 4">
    <name type="scientific">Sphingobacterium multivorum</name>
    <dbReference type="NCBI Taxonomy" id="28454"/>
    <lineage>
        <taxon>Bacteria</taxon>
        <taxon>Pseudomonadati</taxon>
        <taxon>Bacteroidota</taxon>
        <taxon>Sphingobacteriia</taxon>
        <taxon>Sphingobacteriales</taxon>
        <taxon>Sphingobacteriaceae</taxon>
        <taxon>Sphingobacterium</taxon>
    </lineage>
</organism>
<evidence type="ECO:0000259" key="2">
    <source>
        <dbReference type="Pfam" id="PF03795"/>
    </source>
</evidence>
<dbReference type="PANTHER" id="PTHR35174:SF1">
    <property type="entry name" value="BLL0086 PROTEIN"/>
    <property type="match status" value="1"/>
</dbReference>
<dbReference type="GeneID" id="97182125"/>
<proteinExistence type="inferred from homology"/>
<sequence length="112" mass="12443">MKDFILLFRQGANEQSQLTEEEAKAVNKRWFDWIHDIDTQGKLKDHGSRLEPAGKVLKPGGIVTDGPFVEIRERLGGFIVVAAEDLDEATTLAHGCPILEFNGSVEIRALLN</sequence>
<reference evidence="3 4" key="1">
    <citation type="submission" date="2018-06" db="EMBL/GenBank/DDBJ databases">
        <authorList>
            <consortium name="Pathogen Informatics"/>
            <person name="Doyle S."/>
        </authorList>
    </citation>
    <scope>NUCLEOTIDE SEQUENCE [LARGE SCALE GENOMIC DNA]</scope>
    <source>
        <strain evidence="3 4">NCTC11343</strain>
    </source>
</reference>
<name>A0A2X2JWI7_SPHMU</name>